<accession>A0ACC5RG63</accession>
<dbReference type="Proteomes" id="UP000616151">
    <property type="component" value="Unassembled WGS sequence"/>
</dbReference>
<evidence type="ECO:0000313" key="2">
    <source>
        <dbReference type="Proteomes" id="UP000616151"/>
    </source>
</evidence>
<organism evidence="1 2">
    <name type="scientific">Taklimakanibacter albus</name>
    <dbReference type="NCBI Taxonomy" id="2800327"/>
    <lineage>
        <taxon>Bacteria</taxon>
        <taxon>Pseudomonadati</taxon>
        <taxon>Pseudomonadota</taxon>
        <taxon>Alphaproteobacteria</taxon>
        <taxon>Hyphomicrobiales</taxon>
        <taxon>Aestuariivirgaceae</taxon>
        <taxon>Taklimakanibacter</taxon>
    </lineage>
</organism>
<sequence length="206" mass="23207">MTHPGRRLVPGSIQATGGGRRTPPGGRPLAIETENFRLRSIGAEAASAVMQGWLADRDVLEGINLPKVNWTIERLRAFLAAYDNRARYAIGISRKDTSALIGFYTVDVNLQHKRAMLTAIIIDKASRGSDLIFETTRALNFHLFDERDIDKVSVGVLATNRRMLFHMMRATRIDGPREMRFEARLRREVLRPDGARLDLLVFAAHK</sequence>
<proteinExistence type="predicted"/>
<comment type="caution">
    <text evidence="1">The sequence shown here is derived from an EMBL/GenBank/DDBJ whole genome shotgun (WGS) entry which is preliminary data.</text>
</comment>
<reference evidence="1" key="1">
    <citation type="submission" date="2021-01" db="EMBL/GenBank/DDBJ databases">
        <authorList>
            <person name="Sun Q."/>
        </authorList>
    </citation>
    <scope>NUCLEOTIDE SEQUENCE</scope>
    <source>
        <strain evidence="1">YIM B02566</strain>
    </source>
</reference>
<name>A0ACC5RG63_9HYPH</name>
<dbReference type="EMBL" id="JAENHL010000008">
    <property type="protein sequence ID" value="MBK1871403.1"/>
    <property type="molecule type" value="Genomic_DNA"/>
</dbReference>
<protein>
    <submittedName>
        <fullName evidence="1">GNAT family N-acetyltransferase</fullName>
    </submittedName>
</protein>
<evidence type="ECO:0000313" key="1">
    <source>
        <dbReference type="EMBL" id="MBK1871403.1"/>
    </source>
</evidence>
<keyword evidence="2" id="KW-1185">Reference proteome</keyword>
<gene>
    <name evidence="1" type="ORF">JHL16_33860</name>
</gene>